<reference evidence="1" key="1">
    <citation type="submission" date="2014-09" db="EMBL/GenBank/DDBJ databases">
        <authorList>
            <person name="Magalhaes I.L.F."/>
            <person name="Oliveira U."/>
            <person name="Santos F.R."/>
            <person name="Vidigal T.H.D.A."/>
            <person name="Brescovit A.D."/>
            <person name="Santos A.J."/>
        </authorList>
    </citation>
    <scope>NUCLEOTIDE SEQUENCE</scope>
    <source>
        <tissue evidence="1">Shoot tissue taken approximately 20 cm above the soil surface</tissue>
    </source>
</reference>
<name>A0A0A8YA44_ARUDO</name>
<protein>
    <submittedName>
        <fullName evidence="1">Uncharacterized protein</fullName>
    </submittedName>
</protein>
<reference evidence="1" key="2">
    <citation type="journal article" date="2015" name="Data Brief">
        <title>Shoot transcriptome of the giant reed, Arundo donax.</title>
        <authorList>
            <person name="Barrero R.A."/>
            <person name="Guerrero F.D."/>
            <person name="Moolhuijzen P."/>
            <person name="Goolsby J.A."/>
            <person name="Tidwell J."/>
            <person name="Bellgard S.E."/>
            <person name="Bellgard M.I."/>
        </authorList>
    </citation>
    <scope>NUCLEOTIDE SEQUENCE</scope>
    <source>
        <tissue evidence="1">Shoot tissue taken approximately 20 cm above the soil surface</tissue>
    </source>
</reference>
<proteinExistence type="predicted"/>
<sequence length="16" mass="1644">MRSQNPGAAGGQGRTR</sequence>
<accession>A0A0A8YA44</accession>
<evidence type="ECO:0000313" key="1">
    <source>
        <dbReference type="EMBL" id="JAD20242.1"/>
    </source>
</evidence>
<organism evidence="1">
    <name type="scientific">Arundo donax</name>
    <name type="common">Giant reed</name>
    <name type="synonym">Donax arundinaceus</name>
    <dbReference type="NCBI Taxonomy" id="35708"/>
    <lineage>
        <taxon>Eukaryota</taxon>
        <taxon>Viridiplantae</taxon>
        <taxon>Streptophyta</taxon>
        <taxon>Embryophyta</taxon>
        <taxon>Tracheophyta</taxon>
        <taxon>Spermatophyta</taxon>
        <taxon>Magnoliopsida</taxon>
        <taxon>Liliopsida</taxon>
        <taxon>Poales</taxon>
        <taxon>Poaceae</taxon>
        <taxon>PACMAD clade</taxon>
        <taxon>Arundinoideae</taxon>
        <taxon>Arundineae</taxon>
        <taxon>Arundo</taxon>
    </lineage>
</organism>
<dbReference type="EMBL" id="GBRH01277653">
    <property type="protein sequence ID" value="JAD20242.1"/>
    <property type="molecule type" value="Transcribed_RNA"/>
</dbReference>
<dbReference type="AlphaFoldDB" id="A0A0A8YA44"/>